<organism evidence="1 2">
    <name type="scientific">Tegillarca granosa</name>
    <name type="common">Malaysian cockle</name>
    <name type="synonym">Anadara granosa</name>
    <dbReference type="NCBI Taxonomy" id="220873"/>
    <lineage>
        <taxon>Eukaryota</taxon>
        <taxon>Metazoa</taxon>
        <taxon>Spiralia</taxon>
        <taxon>Lophotrochozoa</taxon>
        <taxon>Mollusca</taxon>
        <taxon>Bivalvia</taxon>
        <taxon>Autobranchia</taxon>
        <taxon>Pteriomorphia</taxon>
        <taxon>Arcoida</taxon>
        <taxon>Arcoidea</taxon>
        <taxon>Arcidae</taxon>
        <taxon>Tegillarca</taxon>
    </lineage>
</organism>
<reference evidence="1 2" key="1">
    <citation type="submission" date="2022-12" db="EMBL/GenBank/DDBJ databases">
        <title>Chromosome-level genome of Tegillarca granosa.</title>
        <authorList>
            <person name="Kim J."/>
        </authorList>
    </citation>
    <scope>NUCLEOTIDE SEQUENCE [LARGE SCALE GENOMIC DNA]</scope>
    <source>
        <strain evidence="1">Teg-2019</strain>
        <tissue evidence="1">Adductor muscle</tissue>
    </source>
</reference>
<sequence>MVIALWKIERPTDAFPTSSPSSPWETPCASATLSTRRTSVTNIATVEINTALTNIVLKIRQLQDSVKLYEQSIILMRLQDQDLVQTLQNNTVTGFPSIEPLLGREKLDSLVEDYRRLSQIGKYITLIKREETDLSFFRNIIVIQNQLMNLLCEINTTVVGKGGSLTYNYNALPDDVTNTETMTDRHYRDYIIIKDFKILLKSLLIQYVA</sequence>
<gene>
    <name evidence="1" type="ORF">KUTeg_022154</name>
</gene>
<protein>
    <recommendedName>
        <fullName evidence="3">Ciliary BBSome complex subunit 2 C-terminal domain-containing protein</fullName>
    </recommendedName>
</protein>
<evidence type="ECO:0000313" key="2">
    <source>
        <dbReference type="Proteomes" id="UP001217089"/>
    </source>
</evidence>
<proteinExistence type="predicted"/>
<evidence type="ECO:0000313" key="1">
    <source>
        <dbReference type="EMBL" id="KAJ8300635.1"/>
    </source>
</evidence>
<dbReference type="Proteomes" id="UP001217089">
    <property type="component" value="Unassembled WGS sequence"/>
</dbReference>
<dbReference type="EMBL" id="JARBDR010000919">
    <property type="protein sequence ID" value="KAJ8300635.1"/>
    <property type="molecule type" value="Genomic_DNA"/>
</dbReference>
<keyword evidence="2" id="KW-1185">Reference proteome</keyword>
<accession>A0ABQ9E683</accession>
<comment type="caution">
    <text evidence="1">The sequence shown here is derived from an EMBL/GenBank/DDBJ whole genome shotgun (WGS) entry which is preliminary data.</text>
</comment>
<evidence type="ECO:0008006" key="3">
    <source>
        <dbReference type="Google" id="ProtNLM"/>
    </source>
</evidence>
<name>A0ABQ9E683_TEGGR</name>